<evidence type="ECO:0000256" key="4">
    <source>
        <dbReference type="ARBA" id="ARBA00022989"/>
    </source>
</evidence>
<feature type="transmembrane region" description="Helical" evidence="6">
    <location>
        <begin position="307"/>
        <end position="327"/>
    </location>
</feature>
<keyword evidence="2" id="KW-1003">Cell membrane</keyword>
<gene>
    <name evidence="8" type="ORF">HNR50_000918</name>
</gene>
<keyword evidence="4 6" id="KW-1133">Transmembrane helix</keyword>
<reference evidence="8 9" key="1">
    <citation type="submission" date="2020-08" db="EMBL/GenBank/DDBJ databases">
        <title>Genomic Encyclopedia of Type Strains, Phase IV (KMG-IV): sequencing the most valuable type-strain genomes for metagenomic binning, comparative biology and taxonomic classification.</title>
        <authorList>
            <person name="Goeker M."/>
        </authorList>
    </citation>
    <scope>NUCLEOTIDE SEQUENCE [LARGE SCALE GENOMIC DNA]</scope>
    <source>
        <strain evidence="8 9">DSM 2461</strain>
    </source>
</reference>
<evidence type="ECO:0000256" key="6">
    <source>
        <dbReference type="SAM" id="Phobius"/>
    </source>
</evidence>
<keyword evidence="9" id="KW-1185">Reference proteome</keyword>
<keyword evidence="3 6" id="KW-0812">Transmembrane</keyword>
<evidence type="ECO:0000313" key="8">
    <source>
        <dbReference type="EMBL" id="MBB6479285.1"/>
    </source>
</evidence>
<dbReference type="SUPFAM" id="SSF82866">
    <property type="entry name" value="Multidrug efflux transporter AcrB transmembrane domain"/>
    <property type="match status" value="2"/>
</dbReference>
<feature type="transmembrane region" description="Helical" evidence="6">
    <location>
        <begin position="265"/>
        <end position="287"/>
    </location>
</feature>
<dbReference type="Gene3D" id="1.20.1640.10">
    <property type="entry name" value="Multidrug efflux transporter AcrB transmembrane domain"/>
    <property type="match status" value="2"/>
</dbReference>
<feature type="transmembrane region" description="Helical" evidence="6">
    <location>
        <begin position="652"/>
        <end position="673"/>
    </location>
</feature>
<sequence length="757" mass="85261">MIRFFLRHRKAVLIIGIVSTVLLGANALFLKINGSFTTVLPKDDPDFLYNRYVEDTFGHSDEIILLLTDEESIYNEEVIRAVKGITEDLSELDLIESNSIFTFLTASDFDFNALSDDRAANDELIAELKNFMETDPFSTGIVTSKDGFSCLIIAPVSSELTLDEESLTETVSAVYEITDKYEAMYPRITIEQSGHPVVNSEIMARITTDLLVLFIVAIVTVAIMLRLILGSFKAMLVPIVITAISVLWTFGLKGLLRSDLTITEAVIPVILISVACADGIHIVSEVFHFMHHGHSTDRSIRMTMHRLWKPVVLTSLTTATGFASFVFSRGESLRNMGLYLAFGVLTAMLFSLIYIPVIMSWFEPVQIRKHNKHFSRQLKLLHRIELIVEAIIRKRVFVIIGAFVILGLSIWGMTNINTDTDEIRYFKKDNPVRISAEKIEREMGGISALQIILESDQKNIFQELDILQAMAEFQKILNARDDVSYSLSLADYVSNFYFRMRGRNPEMYEIPENQLFLTRMFRMIDSTEDPRIESIKAFVDEDYRRAKITVRINDSNTSVMEQILADIKPELERLFDDRITVGYAGDFLRLSNGRIIVESQVMSLTATLGVILIVLSFMYRSPIMGIVVSLPVIIAVMFNFAIMWLFNVSLNPATSIIAAVGLGVGIDYSIHLYSRFRFLYRKSGRKEESIVNAVVETSRGILSNALSVGLGFLILLLSAYSIINDMGWIVALSMVTTSITSLVLLPVLLSYIVPSKK</sequence>
<feature type="transmembrane region" description="Helical" evidence="6">
    <location>
        <begin position="701"/>
        <end position="723"/>
    </location>
</feature>
<dbReference type="GO" id="GO:0005886">
    <property type="term" value="C:plasma membrane"/>
    <property type="evidence" value="ECO:0007669"/>
    <property type="project" value="UniProtKB-SubCell"/>
</dbReference>
<dbReference type="Pfam" id="PF03176">
    <property type="entry name" value="MMPL"/>
    <property type="match status" value="2"/>
</dbReference>
<evidence type="ECO:0000259" key="7">
    <source>
        <dbReference type="PROSITE" id="PS50156"/>
    </source>
</evidence>
<dbReference type="PANTHER" id="PTHR33406:SF13">
    <property type="entry name" value="MEMBRANE PROTEIN YDFJ"/>
    <property type="match status" value="1"/>
</dbReference>
<accession>A0A841R605</accession>
<dbReference type="InterPro" id="IPR000731">
    <property type="entry name" value="SSD"/>
</dbReference>
<feature type="transmembrane region" description="Helical" evidence="6">
    <location>
        <begin position="626"/>
        <end position="646"/>
    </location>
</feature>
<proteinExistence type="predicted"/>
<feature type="transmembrane region" description="Helical" evidence="6">
    <location>
        <begin position="729"/>
        <end position="753"/>
    </location>
</feature>
<evidence type="ECO:0000256" key="3">
    <source>
        <dbReference type="ARBA" id="ARBA00022692"/>
    </source>
</evidence>
<organism evidence="8 9">
    <name type="scientific">Spirochaeta isovalerica</name>
    <dbReference type="NCBI Taxonomy" id="150"/>
    <lineage>
        <taxon>Bacteria</taxon>
        <taxon>Pseudomonadati</taxon>
        <taxon>Spirochaetota</taxon>
        <taxon>Spirochaetia</taxon>
        <taxon>Spirochaetales</taxon>
        <taxon>Spirochaetaceae</taxon>
        <taxon>Spirochaeta</taxon>
    </lineage>
</organism>
<feature type="transmembrane region" description="Helical" evidence="6">
    <location>
        <begin position="210"/>
        <end position="229"/>
    </location>
</feature>
<feature type="domain" description="SSD" evidence="7">
    <location>
        <begin position="624"/>
        <end position="751"/>
    </location>
</feature>
<keyword evidence="5 6" id="KW-0472">Membrane</keyword>
<dbReference type="Proteomes" id="UP000587760">
    <property type="component" value="Unassembled WGS sequence"/>
</dbReference>
<dbReference type="RefSeq" id="WP_184744326.1">
    <property type="nucleotide sequence ID" value="NZ_JACHGJ010000001.1"/>
</dbReference>
<dbReference type="PANTHER" id="PTHR33406">
    <property type="entry name" value="MEMBRANE PROTEIN MJ1562-RELATED"/>
    <property type="match status" value="1"/>
</dbReference>
<comment type="caution">
    <text evidence="8">The sequence shown here is derived from an EMBL/GenBank/DDBJ whole genome shotgun (WGS) entry which is preliminary data.</text>
</comment>
<feature type="transmembrane region" description="Helical" evidence="6">
    <location>
        <begin position="396"/>
        <end position="414"/>
    </location>
</feature>
<evidence type="ECO:0000256" key="5">
    <source>
        <dbReference type="ARBA" id="ARBA00023136"/>
    </source>
</evidence>
<protein>
    <recommendedName>
        <fullName evidence="7">SSD domain-containing protein</fullName>
    </recommendedName>
</protein>
<dbReference type="InterPro" id="IPR050545">
    <property type="entry name" value="Mycobact_MmpL"/>
</dbReference>
<feature type="domain" description="SSD" evidence="7">
    <location>
        <begin position="201"/>
        <end position="361"/>
    </location>
</feature>
<feature type="transmembrane region" description="Helical" evidence="6">
    <location>
        <begin position="339"/>
        <end position="362"/>
    </location>
</feature>
<evidence type="ECO:0000256" key="2">
    <source>
        <dbReference type="ARBA" id="ARBA00022475"/>
    </source>
</evidence>
<dbReference type="AlphaFoldDB" id="A0A841R605"/>
<dbReference type="PROSITE" id="PS50156">
    <property type="entry name" value="SSD"/>
    <property type="match status" value="2"/>
</dbReference>
<feature type="transmembrane region" description="Helical" evidence="6">
    <location>
        <begin position="601"/>
        <end position="619"/>
    </location>
</feature>
<feature type="transmembrane region" description="Helical" evidence="6">
    <location>
        <begin position="236"/>
        <end position="253"/>
    </location>
</feature>
<evidence type="ECO:0000313" key="9">
    <source>
        <dbReference type="Proteomes" id="UP000587760"/>
    </source>
</evidence>
<comment type="subcellular location">
    <subcellularLocation>
        <location evidence="1">Cell membrane</location>
        <topology evidence="1">Multi-pass membrane protein</topology>
    </subcellularLocation>
</comment>
<name>A0A841R605_9SPIO</name>
<evidence type="ECO:0000256" key="1">
    <source>
        <dbReference type="ARBA" id="ARBA00004651"/>
    </source>
</evidence>
<dbReference type="EMBL" id="JACHGJ010000001">
    <property type="protein sequence ID" value="MBB6479285.1"/>
    <property type="molecule type" value="Genomic_DNA"/>
</dbReference>
<dbReference type="InterPro" id="IPR004869">
    <property type="entry name" value="MMPL_dom"/>
</dbReference>